<organism evidence="1 2">
    <name type="scientific">Lysinibacillus antri</name>
    <dbReference type="NCBI Taxonomy" id="2498145"/>
    <lineage>
        <taxon>Bacteria</taxon>
        <taxon>Bacillati</taxon>
        <taxon>Bacillota</taxon>
        <taxon>Bacilli</taxon>
        <taxon>Bacillales</taxon>
        <taxon>Bacillaceae</taxon>
        <taxon>Lysinibacillus</taxon>
    </lineage>
</organism>
<dbReference type="Gene3D" id="1.25.10.10">
    <property type="entry name" value="Leucine-rich Repeat Variant"/>
    <property type="match status" value="1"/>
</dbReference>
<dbReference type="SUPFAM" id="SSF48371">
    <property type="entry name" value="ARM repeat"/>
    <property type="match status" value="1"/>
</dbReference>
<dbReference type="AlphaFoldDB" id="A0A3S0P3W2"/>
<proteinExistence type="predicted"/>
<evidence type="ECO:0000313" key="2">
    <source>
        <dbReference type="Proteomes" id="UP000287910"/>
    </source>
</evidence>
<keyword evidence="2" id="KW-1185">Reference proteome</keyword>
<accession>A0A3S0P3W2</accession>
<dbReference type="EMBL" id="RYYR01000012">
    <property type="protein sequence ID" value="RUL52027.1"/>
    <property type="molecule type" value="Genomic_DNA"/>
</dbReference>
<dbReference type="Proteomes" id="UP000287910">
    <property type="component" value="Unassembled WGS sequence"/>
</dbReference>
<comment type="caution">
    <text evidence="1">The sequence shown here is derived from an EMBL/GenBank/DDBJ whole genome shotgun (WGS) entry which is preliminary data.</text>
</comment>
<evidence type="ECO:0000313" key="1">
    <source>
        <dbReference type="EMBL" id="RUL52027.1"/>
    </source>
</evidence>
<evidence type="ECO:0008006" key="3">
    <source>
        <dbReference type="Google" id="ProtNLM"/>
    </source>
</evidence>
<gene>
    <name evidence="1" type="ORF">EK386_10550</name>
</gene>
<dbReference type="InterPro" id="IPR011989">
    <property type="entry name" value="ARM-like"/>
</dbReference>
<dbReference type="InterPro" id="IPR016024">
    <property type="entry name" value="ARM-type_fold"/>
</dbReference>
<dbReference type="RefSeq" id="WP_126659132.1">
    <property type="nucleotide sequence ID" value="NZ_RYYR01000012.1"/>
</dbReference>
<sequence>MTILNRLSSQLDRSDEQPNIELAEELVRNHNLEGVQEIIDNLANKDKKIKHDCIKVAYEIGKLQPELISQNALIFIELLKSKDNRLIWGAIQALSTIALEVPEILIEHLHDIKLAMKIGSVITVDKGVITLAKLASVNNEYNQQIFSYLIDHLKSCRTKEVPQHAESISIAVSADNKDAFLQVVQEREPYFTEPQRTRIKKLIKSLEGATR</sequence>
<protein>
    <recommendedName>
        <fullName evidence="3">HEAT repeat domain-containing protein</fullName>
    </recommendedName>
</protein>
<name>A0A3S0P3W2_9BACI</name>
<reference evidence="1 2" key="1">
    <citation type="submission" date="2018-12" db="EMBL/GenBank/DDBJ databases">
        <title>Lysinibacillus antri sp. nov., isolated from a cave soil.</title>
        <authorList>
            <person name="Narsing Rao M.P."/>
            <person name="Zhang H."/>
            <person name="Dong Z.-Y."/>
            <person name="Niu X.-K."/>
            <person name="Zhang K."/>
            <person name="Fang B.-Z."/>
            <person name="Kang Y.-Q."/>
            <person name="Xiao M."/>
            <person name="Li W.-J."/>
        </authorList>
    </citation>
    <scope>NUCLEOTIDE SEQUENCE [LARGE SCALE GENOMIC DNA]</scope>
    <source>
        <strain evidence="1 2">SYSU K30002</strain>
    </source>
</reference>